<dbReference type="InterPro" id="IPR036388">
    <property type="entry name" value="WH-like_DNA-bd_sf"/>
</dbReference>
<evidence type="ECO:0000313" key="2">
    <source>
        <dbReference type="EMBL" id="HIZ35038.1"/>
    </source>
</evidence>
<protein>
    <submittedName>
        <fullName evidence="2">Transcriptional regulator</fullName>
    </submittedName>
</protein>
<reference evidence="2" key="1">
    <citation type="journal article" date="2021" name="PeerJ">
        <title>Extensive microbial diversity within the chicken gut microbiome revealed by metagenomics and culture.</title>
        <authorList>
            <person name="Gilroy R."/>
            <person name="Ravi A."/>
            <person name="Getino M."/>
            <person name="Pursley I."/>
            <person name="Horton D.L."/>
            <person name="Alikhan N.F."/>
            <person name="Baker D."/>
            <person name="Gharbi K."/>
            <person name="Hall N."/>
            <person name="Watson M."/>
            <person name="Adriaenssens E.M."/>
            <person name="Foster-Nyarko E."/>
            <person name="Jarju S."/>
            <person name="Secka A."/>
            <person name="Antonio M."/>
            <person name="Oren A."/>
            <person name="Chaudhuri R.R."/>
            <person name="La Ragione R."/>
            <person name="Hildebrand F."/>
            <person name="Pallen M.J."/>
        </authorList>
    </citation>
    <scope>NUCLEOTIDE SEQUENCE</scope>
    <source>
        <strain evidence="2">ChiGjej4B4-7305</strain>
    </source>
</reference>
<accession>A0A9D2EC29</accession>
<evidence type="ECO:0000313" key="3">
    <source>
        <dbReference type="Proteomes" id="UP000824037"/>
    </source>
</evidence>
<name>A0A9D2EC29_9MICO</name>
<dbReference type="InterPro" id="IPR027395">
    <property type="entry name" value="WH_DNA-bd_dom"/>
</dbReference>
<evidence type="ECO:0000259" key="1">
    <source>
        <dbReference type="Pfam" id="PF13601"/>
    </source>
</evidence>
<dbReference type="SUPFAM" id="SSF46785">
    <property type="entry name" value="Winged helix' DNA-binding domain"/>
    <property type="match status" value="1"/>
</dbReference>
<dbReference type="CDD" id="cd00090">
    <property type="entry name" value="HTH_ARSR"/>
    <property type="match status" value="1"/>
</dbReference>
<dbReference type="InterPro" id="IPR036390">
    <property type="entry name" value="WH_DNA-bd_sf"/>
</dbReference>
<dbReference type="Pfam" id="PF13601">
    <property type="entry name" value="HTH_34"/>
    <property type="match status" value="1"/>
</dbReference>
<reference evidence="2" key="2">
    <citation type="submission" date="2021-04" db="EMBL/GenBank/DDBJ databases">
        <authorList>
            <person name="Gilroy R."/>
        </authorList>
    </citation>
    <scope>NUCLEOTIDE SEQUENCE</scope>
    <source>
        <strain evidence="2">ChiGjej4B4-7305</strain>
    </source>
</reference>
<dbReference type="PANTHER" id="PTHR37318">
    <property type="entry name" value="BSL7504 PROTEIN"/>
    <property type="match status" value="1"/>
</dbReference>
<comment type="caution">
    <text evidence="2">The sequence shown here is derived from an EMBL/GenBank/DDBJ whole genome shotgun (WGS) entry which is preliminary data.</text>
</comment>
<dbReference type="EMBL" id="DXBY01000075">
    <property type="protein sequence ID" value="HIZ35038.1"/>
    <property type="molecule type" value="Genomic_DNA"/>
</dbReference>
<dbReference type="Gene3D" id="1.10.10.10">
    <property type="entry name" value="Winged helix-like DNA-binding domain superfamily/Winged helix DNA-binding domain"/>
    <property type="match status" value="1"/>
</dbReference>
<gene>
    <name evidence="2" type="ORF">H9815_04615</name>
</gene>
<dbReference type="InterPro" id="IPR011991">
    <property type="entry name" value="ArsR-like_HTH"/>
</dbReference>
<dbReference type="AlphaFoldDB" id="A0A9D2EC29"/>
<dbReference type="Proteomes" id="UP000824037">
    <property type="component" value="Unassembled WGS sequence"/>
</dbReference>
<proteinExistence type="predicted"/>
<sequence length="126" mass="13343">MSEPAIPSGDISADLLEQLRTPFDATLSDPNRLRIQATLHGLPPDGAIRFTALAKALGLSDGNLSAHLAALSEVGYVTSAATYTGKRRTRWYSATAVGREAFADHVRALQLIVDASQLGEGPEQGQ</sequence>
<dbReference type="PANTHER" id="PTHR37318:SF1">
    <property type="entry name" value="BSL7504 PROTEIN"/>
    <property type="match status" value="1"/>
</dbReference>
<feature type="domain" description="Winged helix DNA-binding" evidence="1">
    <location>
        <begin position="39"/>
        <end position="112"/>
    </location>
</feature>
<organism evidence="2 3">
    <name type="scientific">Candidatus Ruania gallistercoris</name>
    <dbReference type="NCBI Taxonomy" id="2838746"/>
    <lineage>
        <taxon>Bacteria</taxon>
        <taxon>Bacillati</taxon>
        <taxon>Actinomycetota</taxon>
        <taxon>Actinomycetes</taxon>
        <taxon>Micrococcales</taxon>
        <taxon>Ruaniaceae</taxon>
        <taxon>Ruania</taxon>
    </lineage>
</organism>